<name>A0A2H9TI79_9FUNG</name>
<evidence type="ECO:0000313" key="3">
    <source>
        <dbReference type="Proteomes" id="UP000240830"/>
    </source>
</evidence>
<keyword evidence="2" id="KW-0540">Nuclease</keyword>
<feature type="region of interest" description="Disordered" evidence="1">
    <location>
        <begin position="1"/>
        <end position="80"/>
    </location>
</feature>
<evidence type="ECO:0000313" key="2">
    <source>
        <dbReference type="EMBL" id="PJF17461.1"/>
    </source>
</evidence>
<comment type="caution">
    <text evidence="2">The sequence shown here is derived from an EMBL/GenBank/DDBJ whole genome shotgun (WGS) entry which is preliminary data.</text>
</comment>
<feature type="compositionally biased region" description="Polar residues" evidence="1">
    <location>
        <begin position="44"/>
        <end position="65"/>
    </location>
</feature>
<dbReference type="Proteomes" id="UP000240830">
    <property type="component" value="Unassembled WGS sequence"/>
</dbReference>
<sequence>MKVSKSGWKNDANRARGSPPPLQRSLNKFLIPHLDTSTPRHLDTSTPQHLNTSTPQHLNTSTPQHLNAGRYSGLGSTDPG</sequence>
<dbReference type="AlphaFoldDB" id="A0A2H9TI79"/>
<evidence type="ECO:0000256" key="1">
    <source>
        <dbReference type="SAM" id="MobiDB-lite"/>
    </source>
</evidence>
<organism evidence="2 3">
    <name type="scientific">Paramicrosporidium saccamoebae</name>
    <dbReference type="NCBI Taxonomy" id="1246581"/>
    <lineage>
        <taxon>Eukaryota</taxon>
        <taxon>Fungi</taxon>
        <taxon>Fungi incertae sedis</taxon>
        <taxon>Cryptomycota</taxon>
        <taxon>Cryptomycota incertae sedis</taxon>
        <taxon>Paramicrosporidium</taxon>
    </lineage>
</organism>
<dbReference type="EMBL" id="MTSL01000174">
    <property type="protein sequence ID" value="PJF17461.1"/>
    <property type="molecule type" value="Genomic_DNA"/>
</dbReference>
<proteinExistence type="predicted"/>
<dbReference type="OrthoDB" id="6162398at2759"/>
<gene>
    <name evidence="2" type="ORF">PSACC_02767</name>
</gene>
<keyword evidence="3" id="KW-1185">Reference proteome</keyword>
<accession>A0A2H9TI79</accession>
<protein>
    <submittedName>
        <fullName evidence="2">Endonuclease MutS2</fullName>
    </submittedName>
</protein>
<keyword evidence="2" id="KW-0255">Endonuclease</keyword>
<reference evidence="2 3" key="1">
    <citation type="submission" date="2016-10" db="EMBL/GenBank/DDBJ databases">
        <title>The genome of Paramicrosporidium saccamoebae is the missing link in understanding Cryptomycota and Microsporidia evolution.</title>
        <authorList>
            <person name="Quandt C.A."/>
            <person name="Beaudet D."/>
            <person name="Corsaro D."/>
            <person name="Michel R."/>
            <person name="Corradi N."/>
            <person name="James T."/>
        </authorList>
    </citation>
    <scope>NUCLEOTIDE SEQUENCE [LARGE SCALE GENOMIC DNA]</scope>
    <source>
        <strain evidence="2 3">KSL3</strain>
    </source>
</reference>
<dbReference type="GO" id="GO:0004519">
    <property type="term" value="F:endonuclease activity"/>
    <property type="evidence" value="ECO:0007669"/>
    <property type="project" value="UniProtKB-KW"/>
</dbReference>
<keyword evidence="2" id="KW-0378">Hydrolase</keyword>